<name>A0ABU6YRK3_9FABA</name>
<proteinExistence type="predicted"/>
<comment type="caution">
    <text evidence="2">The sequence shown here is derived from an EMBL/GenBank/DDBJ whole genome shotgun (WGS) entry which is preliminary data.</text>
</comment>
<evidence type="ECO:0000313" key="3">
    <source>
        <dbReference type="Proteomes" id="UP001341840"/>
    </source>
</evidence>
<dbReference type="Proteomes" id="UP001341840">
    <property type="component" value="Unassembled WGS sequence"/>
</dbReference>
<evidence type="ECO:0000313" key="2">
    <source>
        <dbReference type="EMBL" id="MED6212377.1"/>
    </source>
</evidence>
<protein>
    <submittedName>
        <fullName evidence="2">Uncharacterized protein</fullName>
    </submittedName>
</protein>
<organism evidence="2 3">
    <name type="scientific">Stylosanthes scabra</name>
    <dbReference type="NCBI Taxonomy" id="79078"/>
    <lineage>
        <taxon>Eukaryota</taxon>
        <taxon>Viridiplantae</taxon>
        <taxon>Streptophyta</taxon>
        <taxon>Embryophyta</taxon>
        <taxon>Tracheophyta</taxon>
        <taxon>Spermatophyta</taxon>
        <taxon>Magnoliopsida</taxon>
        <taxon>eudicotyledons</taxon>
        <taxon>Gunneridae</taxon>
        <taxon>Pentapetalae</taxon>
        <taxon>rosids</taxon>
        <taxon>fabids</taxon>
        <taxon>Fabales</taxon>
        <taxon>Fabaceae</taxon>
        <taxon>Papilionoideae</taxon>
        <taxon>50 kb inversion clade</taxon>
        <taxon>dalbergioids sensu lato</taxon>
        <taxon>Dalbergieae</taxon>
        <taxon>Pterocarpus clade</taxon>
        <taxon>Stylosanthes</taxon>
    </lineage>
</organism>
<feature type="compositionally biased region" description="Basic and acidic residues" evidence="1">
    <location>
        <begin position="36"/>
        <end position="48"/>
    </location>
</feature>
<sequence>MRLLRSLSIKHHHQLHGLQEIRRGGDKLRVAATVRQSEHRIKSYRDQKPPMNSGELTQNQFLNQFSVNSLA</sequence>
<accession>A0ABU6YRK3</accession>
<dbReference type="EMBL" id="JASCZI010242934">
    <property type="protein sequence ID" value="MED6212377.1"/>
    <property type="molecule type" value="Genomic_DNA"/>
</dbReference>
<evidence type="ECO:0000256" key="1">
    <source>
        <dbReference type="SAM" id="MobiDB-lite"/>
    </source>
</evidence>
<gene>
    <name evidence="2" type="ORF">PIB30_082663</name>
</gene>
<feature type="region of interest" description="Disordered" evidence="1">
    <location>
        <begin position="34"/>
        <end position="59"/>
    </location>
</feature>
<keyword evidence="3" id="KW-1185">Reference proteome</keyword>
<feature type="non-terminal residue" evidence="2">
    <location>
        <position position="71"/>
    </location>
</feature>
<reference evidence="2 3" key="1">
    <citation type="journal article" date="2023" name="Plants (Basel)">
        <title>Bridging the Gap: Combining Genomics and Transcriptomics Approaches to Understand Stylosanthes scabra, an Orphan Legume from the Brazilian Caatinga.</title>
        <authorList>
            <person name="Ferreira-Neto J.R.C."/>
            <person name="da Silva M.D."/>
            <person name="Binneck E."/>
            <person name="de Melo N.F."/>
            <person name="da Silva R.H."/>
            <person name="de Melo A.L.T.M."/>
            <person name="Pandolfi V."/>
            <person name="Bustamante F.O."/>
            <person name="Brasileiro-Vidal A.C."/>
            <person name="Benko-Iseppon A.M."/>
        </authorList>
    </citation>
    <scope>NUCLEOTIDE SEQUENCE [LARGE SCALE GENOMIC DNA]</scope>
    <source>
        <tissue evidence="2">Leaves</tissue>
    </source>
</reference>